<dbReference type="PATRIC" id="fig|396596.7.peg.6729"/>
<dbReference type="PANTHER" id="PTHR30386:SF28">
    <property type="entry name" value="EXPORTED PROTEIN"/>
    <property type="match status" value="1"/>
</dbReference>
<keyword evidence="1" id="KW-0472">Membrane</keyword>
<gene>
    <name evidence="2" type="ORF">BamIOP4010DRAFT_1214</name>
</gene>
<dbReference type="InterPro" id="IPR050739">
    <property type="entry name" value="MFP"/>
</dbReference>
<dbReference type="AlphaFoldDB" id="B1FB05"/>
<dbReference type="RefSeq" id="WP_006750422.1">
    <property type="nucleotide sequence ID" value="NZ_ABLC01000016.1"/>
</dbReference>
<name>B1FB05_9BURK</name>
<keyword evidence="1" id="KW-1133">Transmembrane helix</keyword>
<dbReference type="Gene3D" id="2.40.50.100">
    <property type="match status" value="1"/>
</dbReference>
<evidence type="ECO:0000313" key="2">
    <source>
        <dbReference type="EMBL" id="EDT05279.1"/>
    </source>
</evidence>
<dbReference type="PANTHER" id="PTHR30386">
    <property type="entry name" value="MEMBRANE FUSION SUBUNIT OF EMRAB-TOLC MULTIDRUG EFFLUX PUMP"/>
    <property type="match status" value="1"/>
</dbReference>
<evidence type="ECO:0000313" key="3">
    <source>
        <dbReference type="Proteomes" id="UP000005463"/>
    </source>
</evidence>
<protein>
    <submittedName>
        <fullName evidence="2">ABC antibiotic efflux pump, membrane fusion protein, HlyD subfamily</fullName>
    </submittedName>
</protein>
<sequence length="203" mass="22254">MTTSLFRQEALDATRHKLMGTVSLYSPPWRWLMIGVATALTLVVVAFFVFGSYTKRERVTGQLLPATGLLTVAPPLTGTVVATRVREGQTVAAGAELLAISAEVATELGGTRETVARQLRFQRSRLETDLTSQSQLSGEAQRGLRTRAAALDDQLTQIARQNAQRLRQAELAQRQLDKLQSMRELGYASNSQVEQQEGVLLDA</sequence>
<comment type="caution">
    <text evidence="2">The sequence shown here is derived from an EMBL/GenBank/DDBJ whole genome shotgun (WGS) entry which is preliminary data.</text>
</comment>
<dbReference type="EMBL" id="ABLC01000016">
    <property type="protein sequence ID" value="EDT05279.1"/>
    <property type="molecule type" value="Genomic_DNA"/>
</dbReference>
<dbReference type="Proteomes" id="UP000005463">
    <property type="component" value="Unassembled WGS sequence"/>
</dbReference>
<organism evidence="2 3">
    <name type="scientific">Burkholderia ambifaria IOP40-10</name>
    <dbReference type="NCBI Taxonomy" id="396596"/>
    <lineage>
        <taxon>Bacteria</taxon>
        <taxon>Pseudomonadati</taxon>
        <taxon>Pseudomonadota</taxon>
        <taxon>Betaproteobacteria</taxon>
        <taxon>Burkholderiales</taxon>
        <taxon>Burkholderiaceae</taxon>
        <taxon>Burkholderia</taxon>
        <taxon>Burkholderia cepacia complex</taxon>
    </lineage>
</organism>
<proteinExistence type="predicted"/>
<evidence type="ECO:0000256" key="1">
    <source>
        <dbReference type="SAM" id="Phobius"/>
    </source>
</evidence>
<keyword evidence="1" id="KW-0812">Transmembrane</keyword>
<reference evidence="2 3" key="1">
    <citation type="submission" date="2008-03" db="EMBL/GenBank/DDBJ databases">
        <title>Sequencing of the draft genome and assembly of Burkholderia ambifaria IOP40-10.</title>
        <authorList>
            <consortium name="US DOE Joint Genome Institute (JGI-PGF)"/>
            <person name="Copeland A."/>
            <person name="Lucas S."/>
            <person name="Lapidus A."/>
            <person name="Glavina del Rio T."/>
            <person name="Dalin E."/>
            <person name="Tice H."/>
            <person name="Bruce D."/>
            <person name="Goodwin L."/>
            <person name="Pitluck S."/>
            <person name="Larimer F."/>
            <person name="Land M.L."/>
            <person name="Hauser L."/>
            <person name="Tiedje J."/>
            <person name="Richardson P."/>
        </authorList>
    </citation>
    <scope>NUCLEOTIDE SEQUENCE [LARGE SCALE GENOMIC DNA]</scope>
    <source>
        <strain evidence="2 3">IOP40-10</strain>
    </source>
</reference>
<accession>B1FB05</accession>
<feature type="transmembrane region" description="Helical" evidence="1">
    <location>
        <begin position="29"/>
        <end position="50"/>
    </location>
</feature>